<keyword evidence="4" id="KW-0496">Mitochondrion</keyword>
<dbReference type="SUPFAM" id="SSF81411">
    <property type="entry name" value="Mitochondrial cytochrome c oxidase subunit VIa"/>
    <property type="match status" value="1"/>
</dbReference>
<dbReference type="Gene3D" id="4.10.95.10">
    <property type="entry name" value="Cytochrome c oxidase, subunit VIa"/>
    <property type="match status" value="1"/>
</dbReference>
<keyword evidence="5" id="KW-0472">Membrane</keyword>
<evidence type="ECO:0000256" key="1">
    <source>
        <dbReference type="ARBA" id="ARBA00004273"/>
    </source>
</evidence>
<name>A0A8C3YDJ2_9CETA</name>
<proteinExistence type="predicted"/>
<accession>A0A8C3YDJ2</accession>
<evidence type="ECO:0000256" key="6">
    <source>
        <dbReference type="SAM" id="MobiDB-lite"/>
    </source>
</evidence>
<keyword evidence="8" id="KW-1185">Reference proteome</keyword>
<evidence type="ECO:0000256" key="2">
    <source>
        <dbReference type="ARBA" id="ARBA00022792"/>
    </source>
</evidence>
<sequence>MGAMARSQFSGLLGHSWPQLRWAMLGGTHSEEGSACMWKTLTCALALPGVGVRLLNIFLKSRHGEERSEFTFYARLHVRSKPFPWGAGNRGKWARGHQSLLGTGRQDQL</sequence>
<evidence type="ECO:0000256" key="5">
    <source>
        <dbReference type="ARBA" id="ARBA00023136"/>
    </source>
</evidence>
<dbReference type="InterPro" id="IPR001349">
    <property type="entry name" value="Cyt_c_oxidase_su6a"/>
</dbReference>
<protein>
    <submittedName>
        <fullName evidence="7">Uncharacterized protein</fullName>
    </submittedName>
</protein>
<keyword evidence="2" id="KW-0999">Mitochondrion inner membrane</keyword>
<dbReference type="Proteomes" id="UP000694540">
    <property type="component" value="Unplaced"/>
</dbReference>
<dbReference type="PANTHER" id="PTHR11504:SF4">
    <property type="entry name" value="CYTOCHROME C OXIDASE SUBUNIT 6A1, MITOCHONDRIAL"/>
    <property type="match status" value="1"/>
</dbReference>
<dbReference type="Ensembl" id="ENSCWAT00000004863.1">
    <property type="protein sequence ID" value="ENSCWAP00000004492.1"/>
    <property type="gene ID" value="ENSCWAG00000003489.1"/>
</dbReference>
<evidence type="ECO:0000256" key="3">
    <source>
        <dbReference type="ARBA" id="ARBA00022946"/>
    </source>
</evidence>
<comment type="subcellular location">
    <subcellularLocation>
        <location evidence="1">Mitochondrion inner membrane</location>
    </subcellularLocation>
</comment>
<dbReference type="GO" id="GO:0006123">
    <property type="term" value="P:mitochondrial electron transport, cytochrome c to oxygen"/>
    <property type="evidence" value="ECO:0007669"/>
    <property type="project" value="TreeGrafter"/>
</dbReference>
<evidence type="ECO:0000256" key="4">
    <source>
        <dbReference type="ARBA" id="ARBA00023128"/>
    </source>
</evidence>
<dbReference type="InterPro" id="IPR036418">
    <property type="entry name" value="Cyt_c_oxidase_su6a_sf"/>
</dbReference>
<reference evidence="7" key="1">
    <citation type="submission" date="2025-08" db="UniProtKB">
        <authorList>
            <consortium name="Ensembl"/>
        </authorList>
    </citation>
    <scope>IDENTIFICATION</scope>
</reference>
<dbReference type="GO" id="GO:0030234">
    <property type="term" value="F:enzyme regulator activity"/>
    <property type="evidence" value="ECO:0007669"/>
    <property type="project" value="TreeGrafter"/>
</dbReference>
<evidence type="ECO:0000313" key="7">
    <source>
        <dbReference type="Ensembl" id="ENSCWAP00000004492.1"/>
    </source>
</evidence>
<dbReference type="GeneTree" id="ENSGT00940000154612"/>
<dbReference type="AlphaFoldDB" id="A0A8C3YDJ2"/>
<keyword evidence="3" id="KW-0809">Transit peptide</keyword>
<dbReference type="GO" id="GO:0005743">
    <property type="term" value="C:mitochondrial inner membrane"/>
    <property type="evidence" value="ECO:0007669"/>
    <property type="project" value="UniProtKB-SubCell"/>
</dbReference>
<feature type="region of interest" description="Disordered" evidence="6">
    <location>
        <begin position="89"/>
        <end position="109"/>
    </location>
</feature>
<evidence type="ECO:0000313" key="8">
    <source>
        <dbReference type="Proteomes" id="UP000694540"/>
    </source>
</evidence>
<organism evidence="7 8">
    <name type="scientific">Catagonus wagneri</name>
    <name type="common">Chacoan peccary</name>
    <dbReference type="NCBI Taxonomy" id="51154"/>
    <lineage>
        <taxon>Eukaryota</taxon>
        <taxon>Metazoa</taxon>
        <taxon>Chordata</taxon>
        <taxon>Craniata</taxon>
        <taxon>Vertebrata</taxon>
        <taxon>Euteleostomi</taxon>
        <taxon>Mammalia</taxon>
        <taxon>Eutheria</taxon>
        <taxon>Laurasiatheria</taxon>
        <taxon>Artiodactyla</taxon>
        <taxon>Suina</taxon>
        <taxon>Tayassuidae</taxon>
        <taxon>Catagonus</taxon>
    </lineage>
</organism>
<reference evidence="7" key="2">
    <citation type="submission" date="2025-09" db="UniProtKB">
        <authorList>
            <consortium name="Ensembl"/>
        </authorList>
    </citation>
    <scope>IDENTIFICATION</scope>
</reference>
<dbReference type="PANTHER" id="PTHR11504">
    <property type="entry name" value="CYTOCHROME C OXIDASE POLYPEPTIDE VIA"/>
    <property type="match status" value="1"/>
</dbReference>